<sequence>MAVGLDLEYVILAVSAGTASSSLAPLRLEAHGPSRFFTIEATTAGGSVAVEVVQEGSLRLRTGGGSISVPKVKAFDAHLDSEGGTITGAVTGVDVRLRSGGGSVRLKSLVGKSVEVVSGGGAVTLGACYADKLDLHSGGGPVHITNIDCRGGEAALRTAGGPVSIDSLDGNYAIESQGGDVQASWAELAGSQPVTGLGLRPAADSAAAGFVAAGAPQQPLSRLQRAAGAQQQQQQQQQQHERPPPGNAVTSASREGSGADIVLDAGGTGTISITERGWMDALRQKHGVQ</sequence>
<dbReference type="Proteomes" id="UP001205105">
    <property type="component" value="Unassembled WGS sequence"/>
</dbReference>
<proteinExistence type="predicted"/>
<name>A0AAD5DE72_9CHLO</name>
<dbReference type="EMBL" id="JADXDR010000186">
    <property type="protein sequence ID" value="KAI7836447.1"/>
    <property type="molecule type" value="Genomic_DNA"/>
</dbReference>
<evidence type="ECO:0000313" key="4">
    <source>
        <dbReference type="Proteomes" id="UP001205105"/>
    </source>
</evidence>
<dbReference type="PANTHER" id="PTHR34094">
    <property type="match status" value="1"/>
</dbReference>
<dbReference type="PANTHER" id="PTHR34094:SF1">
    <property type="entry name" value="PROTEIN FAM185A"/>
    <property type="match status" value="1"/>
</dbReference>
<evidence type="ECO:0000313" key="3">
    <source>
        <dbReference type="EMBL" id="KAI7836447.1"/>
    </source>
</evidence>
<keyword evidence="4" id="KW-1185">Reference proteome</keyword>
<feature type="domain" description="DUF4097" evidence="2">
    <location>
        <begin position="67"/>
        <end position="191"/>
    </location>
</feature>
<evidence type="ECO:0000256" key="1">
    <source>
        <dbReference type="SAM" id="MobiDB-lite"/>
    </source>
</evidence>
<dbReference type="AlphaFoldDB" id="A0AAD5DE72"/>
<feature type="region of interest" description="Disordered" evidence="1">
    <location>
        <begin position="219"/>
        <end position="265"/>
    </location>
</feature>
<dbReference type="InterPro" id="IPR025164">
    <property type="entry name" value="Toastrack_DUF4097"/>
</dbReference>
<evidence type="ECO:0000259" key="2">
    <source>
        <dbReference type="Pfam" id="PF13349"/>
    </source>
</evidence>
<accession>A0AAD5DE72</accession>
<comment type="caution">
    <text evidence="3">The sequence shown here is derived from an EMBL/GenBank/DDBJ whole genome shotgun (WGS) entry which is preliminary data.</text>
</comment>
<dbReference type="Pfam" id="PF13349">
    <property type="entry name" value="DUF4097"/>
    <property type="match status" value="1"/>
</dbReference>
<reference evidence="3" key="1">
    <citation type="submission" date="2020-11" db="EMBL/GenBank/DDBJ databases">
        <title>Chlorella ohadii genome sequencing and assembly.</title>
        <authorList>
            <person name="Murik O."/>
            <person name="Treves H."/>
            <person name="Kedem I."/>
            <person name="Shotland Y."/>
            <person name="Kaplan A."/>
        </authorList>
    </citation>
    <scope>NUCLEOTIDE SEQUENCE</scope>
    <source>
        <strain evidence="3">1</strain>
    </source>
</reference>
<protein>
    <recommendedName>
        <fullName evidence="2">DUF4097 domain-containing protein</fullName>
    </recommendedName>
</protein>
<gene>
    <name evidence="3" type="ORF">COHA_009664</name>
</gene>
<organism evidence="3 4">
    <name type="scientific">Chlorella ohadii</name>
    <dbReference type="NCBI Taxonomy" id="2649997"/>
    <lineage>
        <taxon>Eukaryota</taxon>
        <taxon>Viridiplantae</taxon>
        <taxon>Chlorophyta</taxon>
        <taxon>core chlorophytes</taxon>
        <taxon>Trebouxiophyceae</taxon>
        <taxon>Chlorellales</taxon>
        <taxon>Chlorellaceae</taxon>
        <taxon>Chlorella clade</taxon>
        <taxon>Chlorella</taxon>
    </lineage>
</organism>